<keyword evidence="1" id="KW-0812">Transmembrane</keyword>
<evidence type="ECO:0000313" key="5">
    <source>
        <dbReference type="Proteomes" id="UP000823046"/>
    </source>
</evidence>
<dbReference type="InterPro" id="IPR006073">
    <property type="entry name" value="GTP-bd"/>
</dbReference>
<dbReference type="InterPro" id="IPR027417">
    <property type="entry name" value="P-loop_NTPase"/>
</dbReference>
<accession>A0ABQ7JBU6</accession>
<keyword evidence="5" id="KW-1185">Reference proteome</keyword>
<feature type="non-terminal residue" evidence="4">
    <location>
        <position position="1"/>
    </location>
</feature>
<evidence type="ECO:0000313" key="4">
    <source>
        <dbReference type="EMBL" id="KAF8821483.1"/>
    </source>
</evidence>
<feature type="transmembrane region" description="Helical" evidence="1">
    <location>
        <begin position="310"/>
        <end position="328"/>
    </location>
</feature>
<dbReference type="CDD" id="cd01855">
    <property type="entry name" value="YqeH"/>
    <property type="match status" value="1"/>
</dbReference>
<dbReference type="Gene3D" id="3.40.50.300">
    <property type="entry name" value="P-loop containing nucleotide triphosphate hydrolases"/>
    <property type="match status" value="1"/>
</dbReference>
<proteinExistence type="predicted"/>
<protein>
    <submittedName>
        <fullName evidence="4">Nitric-oxide synthase</fullName>
    </submittedName>
</protein>
<keyword evidence="1" id="KW-0472">Membrane</keyword>
<dbReference type="Proteomes" id="UP000823046">
    <property type="component" value="Unassembled WGS sequence"/>
</dbReference>
<feature type="domain" description="NOA1/YqeH-like C-terminal" evidence="3">
    <location>
        <begin position="463"/>
        <end position="559"/>
    </location>
</feature>
<dbReference type="EMBL" id="JADAQX010000174">
    <property type="protein sequence ID" value="KAF8821483.1"/>
    <property type="molecule type" value="Genomic_DNA"/>
</dbReference>
<dbReference type="InterPro" id="IPR048422">
    <property type="entry name" value="NOA1/YqeH-like_C"/>
</dbReference>
<dbReference type="Pfam" id="PF21516">
    <property type="entry name" value="YqeH-like_C"/>
    <property type="match status" value="1"/>
</dbReference>
<dbReference type="SUPFAM" id="SSF52540">
    <property type="entry name" value="P-loop containing nucleoside triphosphate hydrolases"/>
    <property type="match status" value="1"/>
</dbReference>
<dbReference type="InterPro" id="IPR050896">
    <property type="entry name" value="Mito_lipid_metab_GTPase"/>
</dbReference>
<comment type="caution">
    <text evidence="4">The sequence shown here is derived from an EMBL/GenBank/DDBJ whole genome shotgun (WGS) entry which is preliminary data.</text>
</comment>
<evidence type="ECO:0000259" key="3">
    <source>
        <dbReference type="Pfam" id="PF21516"/>
    </source>
</evidence>
<evidence type="ECO:0000259" key="2">
    <source>
        <dbReference type="Pfam" id="PF01926"/>
    </source>
</evidence>
<sequence>KHSSYGVYCRLGSLQSSTEAEPEDIFFSQSYPNEKNSLPVDVLLQLGNEDTFDKNPQQSARKHPHHDAFQTKMEKTDVVTKENRYMDIRRSLEAASQDSLGKSYKKGIRDMGSYSTPHWRDGNTARIVADKAYCPACGVKFQREDPQAAGFVPKMARKENSPTEWNVDLGVSSLPEDDLREAIGEDSHEDVPKESKKQLICQRCSSLLAMDKIERTQRIGWSGHDTFSPPQFQRIVEKLRSKRCIFLLVTDFFNFEVLPDLQKLVGVNPLIVAVNKVDLLPHDFKQTRVIQWMYDSFRQFKLKQFKPADIFLVSFLSGAGTSLLLNVLGNMARTQKRDIYVIGAANTGKSTLMNYILSAPSINKNVRGESRSRKPKVTVSGIPGTTLNTVKIDVGQKFQLFDTPGLILPGNLLSMLEPDELRAVLPRYSLQVVSLMMPCKKQALLLGGFAVVQVTAGSPCVCTLFLSKHVKIHPTKCASVDTMRRKLIGKSLQPPYSEQRLNELGKLKTSDFQIEGNTLKKSVVDIVILGLGWFSVALNGTTTVEVAAPAKVKVYSREPLLPYVNKRSAKYYTGSHFV</sequence>
<dbReference type="Pfam" id="PF01926">
    <property type="entry name" value="MMR_HSR1"/>
    <property type="match status" value="1"/>
</dbReference>
<keyword evidence="1" id="KW-1133">Transmembrane helix</keyword>
<name>A0ABQ7JBU6_9APIC</name>
<feature type="transmembrane region" description="Helical" evidence="1">
    <location>
        <begin position="443"/>
        <end position="466"/>
    </location>
</feature>
<dbReference type="PANTHER" id="PTHR46434">
    <property type="entry name" value="GENETIC INTERACTOR OF PROHIBITINS 3, MITOCHONDRIAL"/>
    <property type="match status" value="1"/>
</dbReference>
<gene>
    <name evidence="4" type="ORF">IE077_001966</name>
</gene>
<reference evidence="4 5" key="1">
    <citation type="journal article" date="2020" name="bioRxiv">
        <title>Metabolic contributions of an alphaproteobacterial endosymbiont in the apicomplexan Cardiosporidium cionae.</title>
        <authorList>
            <person name="Hunter E.S."/>
            <person name="Paight C.J."/>
            <person name="Lane C.E."/>
        </authorList>
    </citation>
    <scope>NUCLEOTIDE SEQUENCE [LARGE SCALE GENOMIC DNA]</scope>
    <source>
        <strain evidence="4">ESH_2018</strain>
    </source>
</reference>
<dbReference type="PANTHER" id="PTHR46434:SF1">
    <property type="entry name" value="GENETIC INTERACTOR OF PROHIBITINS 3, MITOCHONDRIAL"/>
    <property type="match status" value="1"/>
</dbReference>
<evidence type="ECO:0000256" key="1">
    <source>
        <dbReference type="SAM" id="Phobius"/>
    </source>
</evidence>
<organism evidence="4 5">
    <name type="scientific">Cardiosporidium cionae</name>
    <dbReference type="NCBI Taxonomy" id="476202"/>
    <lineage>
        <taxon>Eukaryota</taxon>
        <taxon>Sar</taxon>
        <taxon>Alveolata</taxon>
        <taxon>Apicomplexa</taxon>
        <taxon>Aconoidasida</taxon>
        <taxon>Nephromycida</taxon>
        <taxon>Cardiosporidium</taxon>
    </lineage>
</organism>
<feature type="domain" description="G" evidence="2">
    <location>
        <begin position="339"/>
        <end position="407"/>
    </location>
</feature>